<evidence type="ECO:0000259" key="1">
    <source>
        <dbReference type="Pfam" id="PF00026"/>
    </source>
</evidence>
<dbReference type="Proteomes" id="UP000789759">
    <property type="component" value="Unassembled WGS sequence"/>
</dbReference>
<proteinExistence type="predicted"/>
<feature type="domain" description="Peptidase A1" evidence="1">
    <location>
        <begin position="69"/>
        <end position="146"/>
    </location>
</feature>
<feature type="non-terminal residue" evidence="2">
    <location>
        <position position="190"/>
    </location>
</feature>
<dbReference type="InterPro" id="IPR033121">
    <property type="entry name" value="PEPTIDASE_A1"/>
</dbReference>
<protein>
    <submittedName>
        <fullName evidence="2">24113_t:CDS:1</fullName>
    </submittedName>
</protein>
<organism evidence="2 3">
    <name type="scientific">Cetraspora pellucida</name>
    <dbReference type="NCBI Taxonomy" id="1433469"/>
    <lineage>
        <taxon>Eukaryota</taxon>
        <taxon>Fungi</taxon>
        <taxon>Fungi incertae sedis</taxon>
        <taxon>Mucoromycota</taxon>
        <taxon>Glomeromycotina</taxon>
        <taxon>Glomeromycetes</taxon>
        <taxon>Diversisporales</taxon>
        <taxon>Gigasporaceae</taxon>
        <taxon>Cetraspora</taxon>
    </lineage>
</organism>
<dbReference type="OrthoDB" id="2411599at2759"/>
<accession>A0A9N9K3T6</accession>
<evidence type="ECO:0000313" key="2">
    <source>
        <dbReference type="EMBL" id="CAG8809929.1"/>
    </source>
</evidence>
<evidence type="ECO:0000313" key="3">
    <source>
        <dbReference type="Proteomes" id="UP000789759"/>
    </source>
</evidence>
<dbReference type="InterPro" id="IPR021109">
    <property type="entry name" value="Peptidase_aspartic_dom_sf"/>
</dbReference>
<feature type="non-terminal residue" evidence="2">
    <location>
        <position position="1"/>
    </location>
</feature>
<dbReference type="EMBL" id="CAJVQA010037476">
    <property type="protein sequence ID" value="CAG8809929.1"/>
    <property type="molecule type" value="Genomic_DNA"/>
</dbReference>
<keyword evidence="3" id="KW-1185">Reference proteome</keyword>
<dbReference type="SUPFAM" id="SSF50630">
    <property type="entry name" value="Acid proteases"/>
    <property type="match status" value="1"/>
</dbReference>
<name>A0A9N9K3T6_9GLOM</name>
<dbReference type="Gene3D" id="2.40.70.10">
    <property type="entry name" value="Acid Proteases"/>
    <property type="match status" value="1"/>
</dbReference>
<dbReference type="Pfam" id="PF00026">
    <property type="entry name" value="Asp"/>
    <property type="match status" value="1"/>
</dbReference>
<gene>
    <name evidence="2" type="ORF">CPELLU_LOCUS18529</name>
</gene>
<dbReference type="AlphaFoldDB" id="A0A9N9K3T6"/>
<reference evidence="2" key="1">
    <citation type="submission" date="2021-06" db="EMBL/GenBank/DDBJ databases">
        <authorList>
            <person name="Kallberg Y."/>
            <person name="Tangrot J."/>
            <person name="Rosling A."/>
        </authorList>
    </citation>
    <scope>NUCLEOTIDE SEQUENCE</scope>
    <source>
        <strain evidence="2">FL966</strain>
    </source>
</reference>
<comment type="caution">
    <text evidence="2">The sequence shown here is derived from an EMBL/GenBank/DDBJ whole genome shotgun (WGS) entry which is preliminary data.</text>
</comment>
<sequence length="190" mass="21244">SLHNISRLQESEPFHSIKINAVYVGDIHVDVPPIDSILDTRSDRISFGKASGDFFRLINATKSPEGWKIPKLVNISFDITLSNDETVKFDLPSNAICDNSVGLRKGCIAVVDDRSGPLNTWIFGIPFLQNFYFAIDFKQNLIKFANRNNFCPSITTATTQFFTATTRFSTATTQSPKAITRSPTKHLLQK</sequence>